<evidence type="ECO:0000259" key="3">
    <source>
        <dbReference type="Pfam" id="PF24981"/>
    </source>
</evidence>
<dbReference type="EMBL" id="OC316950">
    <property type="protein sequence ID" value="CAD7394403.1"/>
    <property type="molecule type" value="Genomic_DNA"/>
</dbReference>
<dbReference type="InterPro" id="IPR015915">
    <property type="entry name" value="Kelch-typ_b-propeller"/>
</dbReference>
<dbReference type="Gene3D" id="2.120.10.80">
    <property type="entry name" value="Kelch-type beta propeller"/>
    <property type="match status" value="1"/>
</dbReference>
<dbReference type="Pfam" id="PF24981">
    <property type="entry name" value="Beta-prop_ATRN-LZTR1"/>
    <property type="match status" value="1"/>
</dbReference>
<dbReference type="GO" id="GO:0005794">
    <property type="term" value="C:Golgi apparatus"/>
    <property type="evidence" value="ECO:0007669"/>
    <property type="project" value="TreeGrafter"/>
</dbReference>
<keyword evidence="2" id="KW-0677">Repeat</keyword>
<evidence type="ECO:0000256" key="1">
    <source>
        <dbReference type="ARBA" id="ARBA00022441"/>
    </source>
</evidence>
<dbReference type="PANTHER" id="PTHR46376:SF2">
    <property type="entry name" value="DISTRACTED, ISOFORM B"/>
    <property type="match status" value="1"/>
</dbReference>
<accession>A0A7R9CGQ6</accession>
<dbReference type="SUPFAM" id="SSF117281">
    <property type="entry name" value="Kelch motif"/>
    <property type="match status" value="1"/>
</dbReference>
<proteinExistence type="predicted"/>
<evidence type="ECO:0000256" key="2">
    <source>
        <dbReference type="ARBA" id="ARBA00022737"/>
    </source>
</evidence>
<sequence>MWLFTETSDGSIVVCSKKMLAATMVHTKNAAGSPLKVIGHTANVVMDNAKRNEKMVVIFGYSTEYGVLNAVQEFNFGTRQWRVVKTRGYPVTGSYGHSSSWDPLSRKIYVVGGYQSAEPAGHQLTNTLYSYDPASRTW</sequence>
<keyword evidence="1" id="KW-0880">Kelch repeat</keyword>
<dbReference type="PANTHER" id="PTHR46376">
    <property type="entry name" value="LEUCINE-ZIPPER-LIKE TRANSCRIPTIONAL REGULATOR 1"/>
    <property type="match status" value="1"/>
</dbReference>
<protein>
    <recommendedName>
        <fullName evidence="3">Attractin/MKLN-like beta-propeller domain-containing protein</fullName>
    </recommendedName>
</protein>
<organism evidence="4">
    <name type="scientific">Timema cristinae</name>
    <name type="common">Walking stick</name>
    <dbReference type="NCBI Taxonomy" id="61476"/>
    <lineage>
        <taxon>Eukaryota</taxon>
        <taxon>Metazoa</taxon>
        <taxon>Ecdysozoa</taxon>
        <taxon>Arthropoda</taxon>
        <taxon>Hexapoda</taxon>
        <taxon>Insecta</taxon>
        <taxon>Pterygota</taxon>
        <taxon>Neoptera</taxon>
        <taxon>Polyneoptera</taxon>
        <taxon>Phasmatodea</taxon>
        <taxon>Timematodea</taxon>
        <taxon>Timematoidea</taxon>
        <taxon>Timematidae</taxon>
        <taxon>Timema</taxon>
    </lineage>
</organism>
<gene>
    <name evidence="4" type="ORF">TCEB3V08_LOCUS2328</name>
</gene>
<dbReference type="InterPro" id="IPR056737">
    <property type="entry name" value="Beta-prop_ATRN-MKLN-like"/>
</dbReference>
<reference evidence="4" key="1">
    <citation type="submission" date="2020-11" db="EMBL/GenBank/DDBJ databases">
        <authorList>
            <person name="Tran Van P."/>
        </authorList>
    </citation>
    <scope>NUCLEOTIDE SEQUENCE</scope>
</reference>
<dbReference type="AlphaFoldDB" id="A0A7R9CGQ6"/>
<feature type="domain" description="Attractin/MKLN-like beta-propeller" evidence="3">
    <location>
        <begin position="28"/>
        <end position="138"/>
    </location>
</feature>
<evidence type="ECO:0000313" key="4">
    <source>
        <dbReference type="EMBL" id="CAD7394403.1"/>
    </source>
</evidence>
<name>A0A7R9CGQ6_TIMCR</name>
<dbReference type="InterPro" id="IPR051568">
    <property type="entry name" value="LZTR1/Attractin"/>
</dbReference>